<comment type="caution">
    <text evidence="1">The sequence shown here is derived from an EMBL/GenBank/DDBJ whole genome shotgun (WGS) entry which is preliminary data.</text>
</comment>
<reference evidence="1 2" key="2">
    <citation type="journal article" date="2013" name="PLoS ONE">
        <title>INDIGO - INtegrated Data Warehouse of MIcrobial GenOmes with Examples from the Red Sea Extremophiles.</title>
        <authorList>
            <person name="Alam I."/>
            <person name="Antunes A."/>
            <person name="Kamau A.A."/>
            <person name="Ba Alawi W."/>
            <person name="Kalkatawi M."/>
            <person name="Stingl U."/>
            <person name="Bajic V.B."/>
        </authorList>
    </citation>
    <scope>NUCLEOTIDE SEQUENCE [LARGE SCALE GENOMIC DNA]</scope>
    <source>
        <strain evidence="1 2">SSD-17B</strain>
    </source>
</reference>
<evidence type="ECO:0000313" key="2">
    <source>
        <dbReference type="Proteomes" id="UP000005707"/>
    </source>
</evidence>
<protein>
    <submittedName>
        <fullName evidence="1">Uncharacterized protein</fullName>
    </submittedName>
</protein>
<proteinExistence type="predicted"/>
<dbReference type="AlphaFoldDB" id="U2FMN7"/>
<gene>
    <name evidence="1" type="ORF">HLPCO_001400</name>
</gene>
<dbReference type="EMBL" id="AFNU02000004">
    <property type="protein sequence ID" value="ERJ12414.1"/>
    <property type="molecule type" value="Genomic_DNA"/>
</dbReference>
<reference evidence="1 2" key="1">
    <citation type="journal article" date="2011" name="J. Bacteriol.">
        <title>Genome sequence of Haloplasma contractile, an unusual contractile bacterium from a deep-sea anoxic brine lake.</title>
        <authorList>
            <person name="Antunes A."/>
            <person name="Alam I."/>
            <person name="El Dorry H."/>
            <person name="Siam R."/>
            <person name="Robertson A."/>
            <person name="Bajic V.B."/>
            <person name="Stingl U."/>
        </authorList>
    </citation>
    <scope>NUCLEOTIDE SEQUENCE [LARGE SCALE GENOMIC DNA]</scope>
    <source>
        <strain evidence="1 2">SSD-17B</strain>
    </source>
</reference>
<dbReference type="eggNOG" id="ENOG5033HC4">
    <property type="taxonomic scope" value="Bacteria"/>
</dbReference>
<keyword evidence="2" id="KW-1185">Reference proteome</keyword>
<dbReference type="OrthoDB" id="9798730at2"/>
<sequence>MSQDNITMKCGCEFESGKAVADKVRKKGADQMPMPTKAKIHCTCNHDIEMDTLVYQCSHCKMTYAVTPCSASEHKFIVPAGYDY</sequence>
<dbReference type="Proteomes" id="UP000005707">
    <property type="component" value="Unassembled WGS sequence"/>
</dbReference>
<evidence type="ECO:0000313" key="1">
    <source>
        <dbReference type="EMBL" id="ERJ12414.1"/>
    </source>
</evidence>
<organism evidence="1 2">
    <name type="scientific">Haloplasma contractile SSD-17B</name>
    <dbReference type="NCBI Taxonomy" id="1033810"/>
    <lineage>
        <taxon>Bacteria</taxon>
        <taxon>Bacillati</taxon>
        <taxon>Mycoplasmatota</taxon>
        <taxon>Mollicutes</taxon>
        <taxon>Haloplasmatales</taxon>
        <taxon>Haloplasmataceae</taxon>
        <taxon>Haloplasma</taxon>
    </lineage>
</organism>
<dbReference type="InParanoid" id="U2FMN7"/>
<name>U2FMN7_9MOLU</name>
<dbReference type="RefSeq" id="WP_008825009.1">
    <property type="nucleotide sequence ID" value="NZ_AFNU02000004.1"/>
</dbReference>
<dbReference type="STRING" id="1033810.HLPCO_001400"/>
<accession>U2FMN7</accession>